<protein>
    <submittedName>
        <fullName evidence="2">Sugar ABC transporter substrate-binding protein</fullName>
    </submittedName>
</protein>
<keyword evidence="1" id="KW-0732">Signal</keyword>
<gene>
    <name evidence="2" type="ORF">ARHIZOSPH14_07040</name>
</gene>
<feature type="signal peptide" evidence="1">
    <location>
        <begin position="1"/>
        <end position="19"/>
    </location>
</feature>
<organism evidence="2 3">
    <name type="scientific">Agromyces rhizosphaerae</name>
    <dbReference type="NCBI Taxonomy" id="88374"/>
    <lineage>
        <taxon>Bacteria</taxon>
        <taxon>Bacillati</taxon>
        <taxon>Actinomycetota</taxon>
        <taxon>Actinomycetes</taxon>
        <taxon>Micrococcales</taxon>
        <taxon>Microbacteriaceae</taxon>
        <taxon>Agromyces</taxon>
    </lineage>
</organism>
<sequence length="426" mass="44755">MRSATALSALALGATAALALSACSGGGAATEDEEFELRMTVWTSNEDHLGLFDSIAAAYMEDHPEVTDITFDPLPFEDYTSTVTTQIAGGQAPDLAWILENAAPDFVDSGALLPLDETLEADPDYGFDDLSESATALWHDDSGALVAYPFSTSPFVMFANDSLLAEAGLPSAAEMQAAGDWNWEGVSAAGSTVNAETGKAGFVIRDFDYTTWDNLASVWMGWGAAPWSADGATCTFDSPEMVEAFEFLHDAAFDAMSMPGPGTTADFFAGESAFTVTQISRASLLDGSFEFDLLSLPEGPVGEYSMVGQAGIGVMSSGAHAQAAAEFLSFFTSPENSAQLAQFFPPPRNSQLNVETLAATNPTLTPEQIENVVIPGIEIGVTRPSHTDSAEIGQEVRSSLDALWVEDADIPGTLAATCTAIDPLLG</sequence>
<dbReference type="PANTHER" id="PTHR43649">
    <property type="entry name" value="ARABINOSE-BINDING PROTEIN-RELATED"/>
    <property type="match status" value="1"/>
</dbReference>
<proteinExistence type="predicted"/>
<dbReference type="InterPro" id="IPR050490">
    <property type="entry name" value="Bact_solute-bd_prot1"/>
</dbReference>
<accession>A0A9W6FQC5</accession>
<dbReference type="Gene3D" id="3.40.190.10">
    <property type="entry name" value="Periplasmic binding protein-like II"/>
    <property type="match status" value="1"/>
</dbReference>
<dbReference type="PROSITE" id="PS51257">
    <property type="entry name" value="PROKAR_LIPOPROTEIN"/>
    <property type="match status" value="1"/>
</dbReference>
<reference evidence="2" key="1">
    <citation type="submission" date="2022-12" db="EMBL/GenBank/DDBJ databases">
        <title>Reference genome sequencing for broad-spectrum identification of bacterial and archaeal isolates by mass spectrometry.</title>
        <authorList>
            <person name="Sekiguchi Y."/>
            <person name="Tourlousse D.M."/>
        </authorList>
    </citation>
    <scope>NUCLEOTIDE SEQUENCE</scope>
    <source>
        <strain evidence="2">14</strain>
    </source>
</reference>
<dbReference type="Pfam" id="PF13416">
    <property type="entry name" value="SBP_bac_8"/>
    <property type="match status" value="1"/>
</dbReference>
<dbReference type="EMBL" id="BSDP01000001">
    <property type="protein sequence ID" value="GLI26462.1"/>
    <property type="molecule type" value="Genomic_DNA"/>
</dbReference>
<comment type="caution">
    <text evidence="2">The sequence shown here is derived from an EMBL/GenBank/DDBJ whole genome shotgun (WGS) entry which is preliminary data.</text>
</comment>
<dbReference type="Proteomes" id="UP001144396">
    <property type="component" value="Unassembled WGS sequence"/>
</dbReference>
<dbReference type="PANTHER" id="PTHR43649:SF12">
    <property type="entry name" value="DIACETYLCHITOBIOSE BINDING PROTEIN DASA"/>
    <property type="match status" value="1"/>
</dbReference>
<dbReference type="InterPro" id="IPR006059">
    <property type="entry name" value="SBP"/>
</dbReference>
<dbReference type="AlphaFoldDB" id="A0A9W6FQC5"/>
<dbReference type="RefSeq" id="WP_281882463.1">
    <property type="nucleotide sequence ID" value="NZ_BSDP01000001.1"/>
</dbReference>
<keyword evidence="3" id="KW-1185">Reference proteome</keyword>
<dbReference type="CDD" id="cd13585">
    <property type="entry name" value="PBP2_TMBP_like"/>
    <property type="match status" value="1"/>
</dbReference>
<name>A0A9W6FQC5_9MICO</name>
<evidence type="ECO:0000256" key="1">
    <source>
        <dbReference type="SAM" id="SignalP"/>
    </source>
</evidence>
<dbReference type="SUPFAM" id="SSF53850">
    <property type="entry name" value="Periplasmic binding protein-like II"/>
    <property type="match status" value="1"/>
</dbReference>
<evidence type="ECO:0000313" key="2">
    <source>
        <dbReference type="EMBL" id="GLI26462.1"/>
    </source>
</evidence>
<feature type="chain" id="PRO_5040858462" evidence="1">
    <location>
        <begin position="20"/>
        <end position="426"/>
    </location>
</feature>
<evidence type="ECO:0000313" key="3">
    <source>
        <dbReference type="Proteomes" id="UP001144396"/>
    </source>
</evidence>